<organism evidence="2 3">
    <name type="scientific">Phytophthora cactorum</name>
    <dbReference type="NCBI Taxonomy" id="29920"/>
    <lineage>
        <taxon>Eukaryota</taxon>
        <taxon>Sar</taxon>
        <taxon>Stramenopiles</taxon>
        <taxon>Oomycota</taxon>
        <taxon>Peronosporomycetes</taxon>
        <taxon>Peronosporales</taxon>
        <taxon>Peronosporaceae</taxon>
        <taxon>Phytophthora</taxon>
    </lineage>
</organism>
<gene>
    <name evidence="2" type="ORF">PC117_g14706</name>
</gene>
<dbReference type="VEuPathDB" id="FungiDB:PC110_g17323"/>
<feature type="compositionally biased region" description="Polar residues" evidence="1">
    <location>
        <begin position="81"/>
        <end position="93"/>
    </location>
</feature>
<name>A0A8T1CLJ9_9STRA</name>
<dbReference type="Proteomes" id="UP000736787">
    <property type="component" value="Unassembled WGS sequence"/>
</dbReference>
<protein>
    <submittedName>
        <fullName evidence="2">Uncharacterized protein</fullName>
    </submittedName>
</protein>
<feature type="region of interest" description="Disordered" evidence="1">
    <location>
        <begin position="43"/>
        <end position="139"/>
    </location>
</feature>
<reference evidence="2" key="1">
    <citation type="submission" date="2018-10" db="EMBL/GenBank/DDBJ databases">
        <title>Effector identification in a new, highly contiguous assembly of the strawberry crown rot pathogen Phytophthora cactorum.</title>
        <authorList>
            <person name="Armitage A.D."/>
            <person name="Nellist C.F."/>
            <person name="Bates H."/>
            <person name="Vickerstaff R.J."/>
            <person name="Harrison R.J."/>
        </authorList>
    </citation>
    <scope>NUCLEOTIDE SEQUENCE</scope>
    <source>
        <strain evidence="2">4040</strain>
    </source>
</reference>
<feature type="region of interest" description="Disordered" evidence="1">
    <location>
        <begin position="151"/>
        <end position="177"/>
    </location>
</feature>
<comment type="caution">
    <text evidence="2">The sequence shown here is derived from an EMBL/GenBank/DDBJ whole genome shotgun (WGS) entry which is preliminary data.</text>
</comment>
<evidence type="ECO:0000256" key="1">
    <source>
        <dbReference type="SAM" id="MobiDB-lite"/>
    </source>
</evidence>
<feature type="region of interest" description="Disordered" evidence="1">
    <location>
        <begin position="1"/>
        <end position="29"/>
    </location>
</feature>
<feature type="compositionally biased region" description="Polar residues" evidence="1">
    <location>
        <begin position="287"/>
        <end position="301"/>
    </location>
</feature>
<proteinExistence type="predicted"/>
<evidence type="ECO:0000313" key="3">
    <source>
        <dbReference type="Proteomes" id="UP000736787"/>
    </source>
</evidence>
<dbReference type="AlphaFoldDB" id="A0A8T1CLJ9"/>
<sequence length="430" mass="46897">MLIDSQDDVVDESCPSQFDSGSLPPMMASMRAELPRVEVLGKGNSSTVDFRESSKSNSGVCSWRPPHIQRDEAEPPKRASSEWNNRNSKTRPSASAMVLARKRKRDEQRKLLNSKKQCTDSDGSEYNAGDSEQDSLDMEEQLTAFVEYNATDMDSLDINPSQDFDGDEEQDTATQASQYMQTCSWQDVTDVNQFFQEEASEVFDNVIYAPRPASISAGSSKSTHCRPHGQEIACSSLLSTAKTIPEQKAVVGPPSDDSEGSLSDGFDVAVNLTNKTKTSHRPPPVVTSCSGTSPKTATKPQWRQRRSVKRDCSFIDNSSSYLVNGRLLLMASPTPATTSEASQTSSDSVIELKDGCFDSSDDAQEAPMRSNDVSSCVPTSVPASVDTMTVMSSSLPSEISNSGAIQPRLVRKRRKVGQLTLDGFLRPKTP</sequence>
<dbReference type="EMBL" id="RCMK01000468">
    <property type="protein sequence ID" value="KAG2927027.1"/>
    <property type="molecule type" value="Genomic_DNA"/>
</dbReference>
<feature type="compositionally biased region" description="Acidic residues" evidence="1">
    <location>
        <begin position="1"/>
        <end position="11"/>
    </location>
</feature>
<accession>A0A8T1CLJ9</accession>
<feature type="region of interest" description="Disordered" evidence="1">
    <location>
        <begin position="275"/>
        <end position="304"/>
    </location>
</feature>
<feature type="compositionally biased region" description="Basic and acidic residues" evidence="1">
    <location>
        <begin position="68"/>
        <end position="80"/>
    </location>
</feature>
<evidence type="ECO:0000313" key="2">
    <source>
        <dbReference type="EMBL" id="KAG2927027.1"/>
    </source>
</evidence>